<dbReference type="AlphaFoldDB" id="A0A9N9EU21"/>
<dbReference type="EMBL" id="CAJVPP010007636">
    <property type="protein sequence ID" value="CAG8690282.1"/>
    <property type="molecule type" value="Genomic_DNA"/>
</dbReference>
<evidence type="ECO:0000313" key="1">
    <source>
        <dbReference type="EMBL" id="CAG8690282.1"/>
    </source>
</evidence>
<sequence length="69" mass="7753">GNAGLPEGFTTKLNEIICSVSDSITTNSLIEEFEEKFEIEVFGIEVFKVEEFEIEMFEAEEFGVVLGKL</sequence>
<evidence type="ECO:0000313" key="2">
    <source>
        <dbReference type="Proteomes" id="UP000789375"/>
    </source>
</evidence>
<keyword evidence="2" id="KW-1185">Reference proteome</keyword>
<name>A0A9N9EU21_FUNMO</name>
<dbReference type="Proteomes" id="UP000789375">
    <property type="component" value="Unassembled WGS sequence"/>
</dbReference>
<protein>
    <submittedName>
        <fullName evidence="1">7783_t:CDS:1</fullName>
    </submittedName>
</protein>
<gene>
    <name evidence="1" type="ORF">FMOSSE_LOCUS13310</name>
</gene>
<reference evidence="1" key="1">
    <citation type="submission" date="2021-06" db="EMBL/GenBank/DDBJ databases">
        <authorList>
            <person name="Kallberg Y."/>
            <person name="Tangrot J."/>
            <person name="Rosling A."/>
        </authorList>
    </citation>
    <scope>NUCLEOTIDE SEQUENCE</scope>
    <source>
        <strain evidence="1">87-6 pot B 2015</strain>
    </source>
</reference>
<feature type="non-terminal residue" evidence="1">
    <location>
        <position position="1"/>
    </location>
</feature>
<accession>A0A9N9EU21</accession>
<proteinExistence type="predicted"/>
<organism evidence="1 2">
    <name type="scientific">Funneliformis mosseae</name>
    <name type="common">Endomycorrhizal fungus</name>
    <name type="synonym">Glomus mosseae</name>
    <dbReference type="NCBI Taxonomy" id="27381"/>
    <lineage>
        <taxon>Eukaryota</taxon>
        <taxon>Fungi</taxon>
        <taxon>Fungi incertae sedis</taxon>
        <taxon>Mucoromycota</taxon>
        <taxon>Glomeromycotina</taxon>
        <taxon>Glomeromycetes</taxon>
        <taxon>Glomerales</taxon>
        <taxon>Glomeraceae</taxon>
        <taxon>Funneliformis</taxon>
    </lineage>
</organism>
<comment type="caution">
    <text evidence="1">The sequence shown here is derived from an EMBL/GenBank/DDBJ whole genome shotgun (WGS) entry which is preliminary data.</text>
</comment>